<evidence type="ECO:0000256" key="2">
    <source>
        <dbReference type="SAM" id="MobiDB-lite"/>
    </source>
</evidence>
<keyword evidence="6" id="KW-0645">Protease</keyword>
<organism evidence="6 7">
    <name type="scientific">Lentinula aciculospora</name>
    <dbReference type="NCBI Taxonomy" id="153920"/>
    <lineage>
        <taxon>Eukaryota</taxon>
        <taxon>Fungi</taxon>
        <taxon>Dikarya</taxon>
        <taxon>Basidiomycota</taxon>
        <taxon>Agaricomycotina</taxon>
        <taxon>Agaricomycetes</taxon>
        <taxon>Agaricomycetidae</taxon>
        <taxon>Agaricales</taxon>
        <taxon>Marasmiineae</taxon>
        <taxon>Omphalotaceae</taxon>
        <taxon>Lentinula</taxon>
    </lineage>
</organism>
<dbReference type="GO" id="GO:0006508">
    <property type="term" value="P:proteolysis"/>
    <property type="evidence" value="ECO:0007669"/>
    <property type="project" value="UniProtKB-KW"/>
</dbReference>
<feature type="region of interest" description="Disordered" evidence="2">
    <location>
        <begin position="434"/>
        <end position="478"/>
    </location>
</feature>
<dbReference type="AlphaFoldDB" id="A0A9W9DTR8"/>
<feature type="chain" id="PRO_5040911437" evidence="4">
    <location>
        <begin position="21"/>
        <end position="569"/>
    </location>
</feature>
<reference evidence="6" key="1">
    <citation type="submission" date="2022-08" db="EMBL/GenBank/DDBJ databases">
        <title>A Global Phylogenomic Analysis of the Shiitake Genus Lentinula.</title>
        <authorList>
            <consortium name="DOE Joint Genome Institute"/>
            <person name="Sierra-Patev S."/>
            <person name="Min B."/>
            <person name="Naranjo-Ortiz M."/>
            <person name="Looney B."/>
            <person name="Konkel Z."/>
            <person name="Slot J.C."/>
            <person name="Sakamoto Y."/>
            <person name="Steenwyk J.L."/>
            <person name="Rokas A."/>
            <person name="Carro J."/>
            <person name="Camarero S."/>
            <person name="Ferreira P."/>
            <person name="Molpeceres G."/>
            <person name="Ruiz-Duenas F.J."/>
            <person name="Serrano A."/>
            <person name="Henrissat B."/>
            <person name="Drula E."/>
            <person name="Hughes K.W."/>
            <person name="Mata J.L."/>
            <person name="Ishikawa N.K."/>
            <person name="Vargas-Isla R."/>
            <person name="Ushijima S."/>
            <person name="Smith C.A."/>
            <person name="Ahrendt S."/>
            <person name="Andreopoulos W."/>
            <person name="He G."/>
            <person name="Labutti K."/>
            <person name="Lipzen A."/>
            <person name="Ng V."/>
            <person name="Riley R."/>
            <person name="Sandor L."/>
            <person name="Barry K."/>
            <person name="Martinez A.T."/>
            <person name="Xiao Y."/>
            <person name="Gibbons J.G."/>
            <person name="Terashima K."/>
            <person name="Grigoriev I.V."/>
            <person name="Hibbett D.S."/>
        </authorList>
    </citation>
    <scope>NUCLEOTIDE SEQUENCE</scope>
    <source>
        <strain evidence="6">JLM2183</strain>
    </source>
</reference>
<dbReference type="CDD" id="cd05471">
    <property type="entry name" value="pepsin_like"/>
    <property type="match status" value="1"/>
</dbReference>
<dbReference type="InterPro" id="IPR034164">
    <property type="entry name" value="Pepsin-like_dom"/>
</dbReference>
<comment type="similarity">
    <text evidence="1">Belongs to the peptidase A1 family.</text>
</comment>
<evidence type="ECO:0000259" key="5">
    <source>
        <dbReference type="PROSITE" id="PS51767"/>
    </source>
</evidence>
<comment type="caution">
    <text evidence="6">The sequence shown here is derived from an EMBL/GenBank/DDBJ whole genome shotgun (WGS) entry which is preliminary data.</text>
</comment>
<feature type="signal peptide" evidence="4">
    <location>
        <begin position="1"/>
        <end position="20"/>
    </location>
</feature>
<proteinExistence type="inferred from homology"/>
<dbReference type="PANTHER" id="PTHR47966:SF73">
    <property type="entry name" value="PEPTIDASE A1 DOMAIN-CONTAINING PROTEIN"/>
    <property type="match status" value="1"/>
</dbReference>
<dbReference type="Pfam" id="PF00026">
    <property type="entry name" value="Asp"/>
    <property type="match status" value="2"/>
</dbReference>
<keyword evidence="3" id="KW-0812">Transmembrane</keyword>
<sequence length="569" mass="61402">MVLTRLLLTTSSFCIAAVHAISFDISGRVRDPSSSLIQKRASPSIEGSFGNGSSSVVDSGDITYTCNITLGGTVFEVQIDTGSADLWVIGDIPGTSDTGISSNLSYGKGSVSGTINTATLIFDDFQIENQAYIKVDKVNQINDAIGTGLIGLGPSRGSGILKKIGSPAGDPPLDRIFKQNMTTPNFISILLSRTDEQSAVPNASSQTLVPLLDEQPGQLTIGEVIPEYQGITNTSKLSALVETATTNQHWMTLLDSNGIIGPDGNRINTTSKNGNTDEGQSDQLRVVFDTGFTQPQVPPTITDALYGRVPGASFHEDYNLWQVPCDYELNVTFVLASTEYPLHPLDLTSFVGTDDGETVCVGWFQPIAENLTNGTAFGSFDAILGMAFLRNTYLLINFGDFIDGSNSTTDPFMQLFSTVDRAIAHLDFVNTRLGGNDTTSSQEPLLPVEEGQTSQTPGAQSSAQDLVHSKFSDDKSDDKPVYQRTWFIVVISVCGAIILAAIGGIIYTLMRRSRRSNIPSEGPFVPPMGAYKLLLTKTDGVEHTVPLYPYSDHESSVSEARYRDPYYEQ</sequence>
<dbReference type="InterPro" id="IPR021109">
    <property type="entry name" value="Peptidase_aspartic_dom_sf"/>
</dbReference>
<dbReference type="InterPro" id="IPR001461">
    <property type="entry name" value="Aspartic_peptidase_A1"/>
</dbReference>
<feature type="compositionally biased region" description="Polar residues" evidence="2">
    <location>
        <begin position="451"/>
        <end position="464"/>
    </location>
</feature>
<evidence type="ECO:0000256" key="3">
    <source>
        <dbReference type="SAM" id="Phobius"/>
    </source>
</evidence>
<keyword evidence="3" id="KW-1133">Transmembrane helix</keyword>
<evidence type="ECO:0000256" key="4">
    <source>
        <dbReference type="SAM" id="SignalP"/>
    </source>
</evidence>
<protein>
    <submittedName>
        <fullName evidence="6">Acid protease</fullName>
    </submittedName>
</protein>
<evidence type="ECO:0000313" key="6">
    <source>
        <dbReference type="EMBL" id="KAJ4485446.1"/>
    </source>
</evidence>
<dbReference type="PANTHER" id="PTHR47966">
    <property type="entry name" value="BETA-SITE APP-CLEAVING ENZYME, ISOFORM A-RELATED"/>
    <property type="match status" value="1"/>
</dbReference>
<feature type="compositionally biased region" description="Basic and acidic residues" evidence="2">
    <location>
        <begin position="467"/>
        <end position="478"/>
    </location>
</feature>
<dbReference type="GO" id="GO:0004190">
    <property type="term" value="F:aspartic-type endopeptidase activity"/>
    <property type="evidence" value="ECO:0007669"/>
    <property type="project" value="InterPro"/>
</dbReference>
<keyword evidence="6" id="KW-0378">Hydrolase</keyword>
<dbReference type="Gene3D" id="2.40.70.10">
    <property type="entry name" value="Acid Proteases"/>
    <property type="match status" value="2"/>
</dbReference>
<dbReference type="OrthoDB" id="15189at2759"/>
<keyword evidence="7" id="KW-1185">Reference proteome</keyword>
<keyword evidence="3" id="KW-0472">Membrane</keyword>
<feature type="domain" description="Peptidase A1" evidence="5">
    <location>
        <begin position="64"/>
        <end position="406"/>
    </location>
</feature>
<accession>A0A9W9DTR8</accession>
<feature type="transmembrane region" description="Helical" evidence="3">
    <location>
        <begin position="486"/>
        <end position="510"/>
    </location>
</feature>
<evidence type="ECO:0000256" key="1">
    <source>
        <dbReference type="ARBA" id="ARBA00007447"/>
    </source>
</evidence>
<dbReference type="Proteomes" id="UP001150266">
    <property type="component" value="Unassembled WGS sequence"/>
</dbReference>
<keyword evidence="4" id="KW-0732">Signal</keyword>
<gene>
    <name evidence="6" type="ORF">J3R30DRAFT_3730658</name>
</gene>
<dbReference type="EMBL" id="JAOTPV010000003">
    <property type="protein sequence ID" value="KAJ4485446.1"/>
    <property type="molecule type" value="Genomic_DNA"/>
</dbReference>
<dbReference type="SUPFAM" id="SSF50630">
    <property type="entry name" value="Acid proteases"/>
    <property type="match status" value="1"/>
</dbReference>
<dbReference type="PROSITE" id="PS51767">
    <property type="entry name" value="PEPTIDASE_A1"/>
    <property type="match status" value="1"/>
</dbReference>
<dbReference type="InterPro" id="IPR033121">
    <property type="entry name" value="PEPTIDASE_A1"/>
</dbReference>
<evidence type="ECO:0000313" key="7">
    <source>
        <dbReference type="Proteomes" id="UP001150266"/>
    </source>
</evidence>
<name>A0A9W9DTR8_9AGAR</name>